<protein>
    <submittedName>
        <fullName evidence="3">Transposase</fullName>
    </submittedName>
</protein>
<reference evidence="3 4" key="1">
    <citation type="submission" date="2019-11" db="EMBL/GenBank/DDBJ databases">
        <title>Draft genome sequence of Blautia luti DSM 14534T, isolated from human stool.</title>
        <authorList>
            <person name="Ortiz R."/>
            <person name="Melis-Arcos F."/>
            <person name="Covarrubias P."/>
            <person name="Cardenas J.P."/>
            <person name="Perez-Donoso J."/>
            <person name="Almonacid D."/>
        </authorList>
    </citation>
    <scope>NUCLEOTIDE SEQUENCE [LARGE SCALE GENOMIC DNA]</scope>
    <source>
        <strain evidence="3 4">DSM 14534</strain>
    </source>
</reference>
<name>A0A844GNA7_9FIRM</name>
<accession>A0A844GNA7</accession>
<feature type="domain" description="Cas12f1-like TNB" evidence="2">
    <location>
        <begin position="1"/>
        <end position="45"/>
    </location>
</feature>
<comment type="caution">
    <text evidence="3">The sequence shown here is derived from an EMBL/GenBank/DDBJ whole genome shotgun (WGS) entry which is preliminary data.</text>
</comment>
<proteinExistence type="predicted"/>
<dbReference type="GO" id="GO:0003677">
    <property type="term" value="F:DNA binding"/>
    <property type="evidence" value="ECO:0007669"/>
    <property type="project" value="UniProtKB-KW"/>
</dbReference>
<dbReference type="Pfam" id="PF07282">
    <property type="entry name" value="Cas12f1-like_TNB"/>
    <property type="match status" value="1"/>
</dbReference>
<evidence type="ECO:0000259" key="2">
    <source>
        <dbReference type="Pfam" id="PF07282"/>
    </source>
</evidence>
<evidence type="ECO:0000313" key="4">
    <source>
        <dbReference type="Proteomes" id="UP000437824"/>
    </source>
</evidence>
<feature type="non-terminal residue" evidence="3">
    <location>
        <position position="1"/>
    </location>
</feature>
<evidence type="ECO:0000313" key="3">
    <source>
        <dbReference type="EMBL" id="MTD62889.1"/>
    </source>
</evidence>
<organism evidence="3 4">
    <name type="scientific">Blautia luti DSM 14534 = JCM 17040</name>
    <dbReference type="NCBI Taxonomy" id="649762"/>
    <lineage>
        <taxon>Bacteria</taxon>
        <taxon>Bacillati</taxon>
        <taxon>Bacillota</taxon>
        <taxon>Clostridia</taxon>
        <taxon>Lachnospirales</taxon>
        <taxon>Lachnospiraceae</taxon>
        <taxon>Blautia</taxon>
    </lineage>
</organism>
<dbReference type="EMBL" id="WMBC01000026">
    <property type="protein sequence ID" value="MTD62889.1"/>
    <property type="molecule type" value="Genomic_DNA"/>
</dbReference>
<dbReference type="AlphaFoldDB" id="A0A844GNA7"/>
<sequence>DRYFASSKICSVCGHKKKELALSERIYLCECGNRMDRDVNAAINILKEGKRIYKKCA</sequence>
<dbReference type="InterPro" id="IPR010095">
    <property type="entry name" value="Cas12f1-like_TNB"/>
</dbReference>
<dbReference type="Proteomes" id="UP000437824">
    <property type="component" value="Unassembled WGS sequence"/>
</dbReference>
<gene>
    <name evidence="3" type="ORF">GKZ57_17065</name>
</gene>
<dbReference type="RefSeq" id="WP_154781070.1">
    <property type="nucleotide sequence ID" value="NZ_WMBC01000026.1"/>
</dbReference>
<keyword evidence="1" id="KW-0238">DNA-binding</keyword>
<evidence type="ECO:0000256" key="1">
    <source>
        <dbReference type="ARBA" id="ARBA00023125"/>
    </source>
</evidence>